<gene>
    <name evidence="1" type="ORF">HYPSUDRAFT_914018</name>
</gene>
<evidence type="ECO:0000313" key="2">
    <source>
        <dbReference type="Proteomes" id="UP000054270"/>
    </source>
</evidence>
<dbReference type="Proteomes" id="UP000054270">
    <property type="component" value="Unassembled WGS sequence"/>
</dbReference>
<sequence length="217" mass="23917">MEAGCAQTGWAASVDPFTPPISSASAVATIASPASKIKNRRRDNTKYYQRKHELPGYSVPLDGVFSEPISTTTSASMKKMSLQAHTIRQSLVPVIGPSTTPPLCISPHFSSLNLISALQKTSRKLLSHSLAIETFFRLKRAPHASLSHSRLLCSTPETAVLNVQIAIASHHATYLQRMYPQRHHIERLRLVIVSMFPSRDDRDSHGPQMPLHPVGHT</sequence>
<reference evidence="2" key="1">
    <citation type="submission" date="2014-04" db="EMBL/GenBank/DDBJ databases">
        <title>Evolutionary Origins and Diversification of the Mycorrhizal Mutualists.</title>
        <authorList>
            <consortium name="DOE Joint Genome Institute"/>
            <consortium name="Mycorrhizal Genomics Consortium"/>
            <person name="Kohler A."/>
            <person name="Kuo A."/>
            <person name="Nagy L.G."/>
            <person name="Floudas D."/>
            <person name="Copeland A."/>
            <person name="Barry K.W."/>
            <person name="Cichocki N."/>
            <person name="Veneault-Fourrey C."/>
            <person name="LaButti K."/>
            <person name="Lindquist E.A."/>
            <person name="Lipzen A."/>
            <person name="Lundell T."/>
            <person name="Morin E."/>
            <person name="Murat C."/>
            <person name="Riley R."/>
            <person name="Ohm R."/>
            <person name="Sun H."/>
            <person name="Tunlid A."/>
            <person name="Henrissat B."/>
            <person name="Grigoriev I.V."/>
            <person name="Hibbett D.S."/>
            <person name="Martin F."/>
        </authorList>
    </citation>
    <scope>NUCLEOTIDE SEQUENCE [LARGE SCALE GENOMIC DNA]</scope>
    <source>
        <strain evidence="2">FD-334 SS-4</strain>
    </source>
</reference>
<evidence type="ECO:0000313" key="1">
    <source>
        <dbReference type="EMBL" id="KJA18822.1"/>
    </source>
</evidence>
<accession>A0A0D2KVY2</accession>
<protein>
    <submittedName>
        <fullName evidence="1">Uncharacterized protein</fullName>
    </submittedName>
</protein>
<proteinExistence type="predicted"/>
<organism evidence="1 2">
    <name type="scientific">Hypholoma sublateritium (strain FD-334 SS-4)</name>
    <dbReference type="NCBI Taxonomy" id="945553"/>
    <lineage>
        <taxon>Eukaryota</taxon>
        <taxon>Fungi</taxon>
        <taxon>Dikarya</taxon>
        <taxon>Basidiomycota</taxon>
        <taxon>Agaricomycotina</taxon>
        <taxon>Agaricomycetes</taxon>
        <taxon>Agaricomycetidae</taxon>
        <taxon>Agaricales</taxon>
        <taxon>Agaricineae</taxon>
        <taxon>Strophariaceae</taxon>
        <taxon>Hypholoma</taxon>
    </lineage>
</organism>
<name>A0A0D2KVY2_HYPSF</name>
<keyword evidence="2" id="KW-1185">Reference proteome</keyword>
<dbReference type="EMBL" id="KN817584">
    <property type="protein sequence ID" value="KJA18822.1"/>
    <property type="molecule type" value="Genomic_DNA"/>
</dbReference>
<dbReference type="AlphaFoldDB" id="A0A0D2KVY2"/>